<keyword evidence="5 6" id="KW-0472">Membrane</keyword>
<organism evidence="9 10">
    <name type="scientific">Ditylenchus dipsaci</name>
    <dbReference type="NCBI Taxonomy" id="166011"/>
    <lineage>
        <taxon>Eukaryota</taxon>
        <taxon>Metazoa</taxon>
        <taxon>Ecdysozoa</taxon>
        <taxon>Nematoda</taxon>
        <taxon>Chromadorea</taxon>
        <taxon>Rhabditida</taxon>
        <taxon>Tylenchina</taxon>
        <taxon>Tylenchomorpha</taxon>
        <taxon>Sphaerularioidea</taxon>
        <taxon>Anguinidae</taxon>
        <taxon>Anguininae</taxon>
        <taxon>Ditylenchus</taxon>
    </lineage>
</organism>
<evidence type="ECO:0000256" key="1">
    <source>
        <dbReference type="ARBA" id="ARBA00004370"/>
    </source>
</evidence>
<dbReference type="InterPro" id="IPR013057">
    <property type="entry name" value="AA_transpt_TM"/>
</dbReference>
<protein>
    <submittedName>
        <fullName evidence="10">Amino acid transporter transmembrane domain-containing protein</fullName>
    </submittedName>
</protein>
<feature type="transmembrane region" description="Helical" evidence="6">
    <location>
        <begin position="71"/>
        <end position="94"/>
    </location>
</feature>
<keyword evidence="9" id="KW-1185">Reference proteome</keyword>
<feature type="transmembrane region" description="Helical" evidence="6">
    <location>
        <begin position="38"/>
        <end position="59"/>
    </location>
</feature>
<dbReference type="WBParaSite" id="jg11265">
    <property type="protein sequence ID" value="jg11265"/>
    <property type="gene ID" value="jg11265"/>
</dbReference>
<evidence type="ECO:0000313" key="9">
    <source>
        <dbReference type="Proteomes" id="UP000887574"/>
    </source>
</evidence>
<feature type="domain" description="Amino acid transporter transmembrane" evidence="8">
    <location>
        <begin position="14"/>
        <end position="211"/>
    </location>
</feature>
<accession>A0A915CPU7</accession>
<evidence type="ECO:0000256" key="3">
    <source>
        <dbReference type="ARBA" id="ARBA00022692"/>
    </source>
</evidence>
<feature type="transmembrane region" description="Helical" evidence="6">
    <location>
        <begin position="153"/>
        <end position="173"/>
    </location>
</feature>
<evidence type="ECO:0000256" key="2">
    <source>
        <dbReference type="ARBA" id="ARBA00022448"/>
    </source>
</evidence>
<feature type="transmembrane region" description="Helical" evidence="6">
    <location>
        <begin position="239"/>
        <end position="263"/>
    </location>
</feature>
<proteinExistence type="predicted"/>
<feature type="chain" id="PRO_5037564590" evidence="7">
    <location>
        <begin position="25"/>
        <end position="321"/>
    </location>
</feature>
<dbReference type="AlphaFoldDB" id="A0A915CPU7"/>
<evidence type="ECO:0000256" key="6">
    <source>
        <dbReference type="SAM" id="Phobius"/>
    </source>
</evidence>
<feature type="transmembrane region" description="Helical" evidence="6">
    <location>
        <begin position="179"/>
        <end position="200"/>
    </location>
</feature>
<name>A0A915CPU7_9BILA</name>
<sequence length="321" mass="35556">MAMFTTSLAVALIVVGASLDYGRCAPEHKTADFKVTNYFLALGTFIFAYGGHAVFPTIQHDMRKPHEFTKSSILAFSIMVSMYTPVSIMGYMTYGDSLRESVINSLQTKWIQQSVNMLITIHCILTLTIVFNPINQEVEEFFHVPHEFGVKRVLVRSSTLLAIVFVAESLPTFGPLLDFVGGSTLTLTSLIFPCLFYLYLTVGEQKAKENVREAPKNGLAVKKNEPVSFVDVLERSNKVTLFCCTFIALFGIIGGAAATFSAIREMSYAHFIPPCYVSAFLNITDPNNGGHTNCCGAYQNISMYGNASLYCSEPDFKFYTD</sequence>
<keyword evidence="2" id="KW-0813">Transport</keyword>
<dbReference type="PANTHER" id="PTHR48017">
    <property type="entry name" value="OS05G0424000 PROTEIN-RELATED"/>
    <property type="match status" value="1"/>
</dbReference>
<feature type="signal peptide" evidence="7">
    <location>
        <begin position="1"/>
        <end position="24"/>
    </location>
</feature>
<keyword evidence="3 6" id="KW-0812">Transmembrane</keyword>
<comment type="subcellular location">
    <subcellularLocation>
        <location evidence="1">Membrane</location>
    </subcellularLocation>
</comment>
<dbReference type="Proteomes" id="UP000887574">
    <property type="component" value="Unplaced"/>
</dbReference>
<reference evidence="10" key="1">
    <citation type="submission" date="2022-11" db="UniProtKB">
        <authorList>
            <consortium name="WormBaseParasite"/>
        </authorList>
    </citation>
    <scope>IDENTIFICATION</scope>
</reference>
<dbReference type="Pfam" id="PF01490">
    <property type="entry name" value="Aa_trans"/>
    <property type="match status" value="1"/>
</dbReference>
<evidence type="ECO:0000259" key="8">
    <source>
        <dbReference type="Pfam" id="PF01490"/>
    </source>
</evidence>
<keyword evidence="7" id="KW-0732">Signal</keyword>
<keyword evidence="4 6" id="KW-1133">Transmembrane helix</keyword>
<dbReference type="GO" id="GO:0016020">
    <property type="term" value="C:membrane"/>
    <property type="evidence" value="ECO:0007669"/>
    <property type="project" value="UniProtKB-SubCell"/>
</dbReference>
<feature type="transmembrane region" description="Helical" evidence="6">
    <location>
        <begin position="114"/>
        <end position="132"/>
    </location>
</feature>
<evidence type="ECO:0000256" key="7">
    <source>
        <dbReference type="SAM" id="SignalP"/>
    </source>
</evidence>
<evidence type="ECO:0000256" key="4">
    <source>
        <dbReference type="ARBA" id="ARBA00022989"/>
    </source>
</evidence>
<evidence type="ECO:0000313" key="10">
    <source>
        <dbReference type="WBParaSite" id="jg11265"/>
    </source>
</evidence>
<evidence type="ECO:0000256" key="5">
    <source>
        <dbReference type="ARBA" id="ARBA00023136"/>
    </source>
</evidence>